<sequence>MNKHISYARLAALPLAVAGAFPLAALAQMNAGMLPETVITATRFPEQAASLPLGVSVITAPEIRAAGVSTVNEALMRLLGVVGRQDLYGGGDYALDLRGFGATADSNQAVIVDGIKINEADLGGTRLAGIPIESVERIEVLRGSGAVLYGEGATAGAIIITTKAGAGKERKNSASVYAGAGSNGLREGRANATVAGGGFSVDMSGVKRKADNHRDNFQSDLDGVSVTGQWANDWLRAGVRYAEDRLDTGLPGSLTAAEYAANPRQTTTPGDHANIDNQRTTVFAAATLGDWQLAADVGHREKQLRSISAFGPYDYDIEADNAALRARHATRLAGFDNVFVVGTDHGRWTRDVQGAIGSVSKATSRAFYLKDDLTLPGSRTRLSAGLRTERIEKTSANTTNGVDDRQNAWELGVSQPLGAAWTVYARLGRSFRLANVDEFGFTNPAVALRPQTSRDTELGVRWVAVGTKVDARLYRSAIDNEIGFDPNGIGPFGPFGSNINFDPTRRQGIEINASHAVSRTVDLTANAALRRSTFRSGPYAGRQVPLSPNRTLSLRAGWQVSPSQRLTGGINLVSSQRPDFANQCRMPGYTTADVRYAYQWRNTELSLGVSNLSDRKFYTQAFGCVGGITTSIYPEAGRAVTAALRYTF</sequence>
<keyword evidence="7 13" id="KW-0798">TonB box</keyword>
<accession>A0A543LIS1</accession>
<evidence type="ECO:0000259" key="16">
    <source>
        <dbReference type="Pfam" id="PF07715"/>
    </source>
</evidence>
<dbReference type="RefSeq" id="WP_066782410.1">
    <property type="nucleotide sequence ID" value="NZ_VFPV01000001.1"/>
</dbReference>
<dbReference type="InterPro" id="IPR000531">
    <property type="entry name" value="Beta-barrel_TonB"/>
</dbReference>
<evidence type="ECO:0000256" key="6">
    <source>
        <dbReference type="ARBA" id="ARBA00022729"/>
    </source>
</evidence>
<dbReference type="SUPFAM" id="SSF56935">
    <property type="entry name" value="Porins"/>
    <property type="match status" value="1"/>
</dbReference>
<evidence type="ECO:0000256" key="3">
    <source>
        <dbReference type="ARBA" id="ARBA00022448"/>
    </source>
</evidence>
<evidence type="ECO:0000256" key="14">
    <source>
        <dbReference type="SAM" id="SignalP"/>
    </source>
</evidence>
<dbReference type="Pfam" id="PF07715">
    <property type="entry name" value="Plug"/>
    <property type="match status" value="1"/>
</dbReference>
<evidence type="ECO:0000259" key="15">
    <source>
        <dbReference type="Pfam" id="PF00593"/>
    </source>
</evidence>
<evidence type="ECO:0000256" key="1">
    <source>
        <dbReference type="ARBA" id="ARBA00004571"/>
    </source>
</evidence>
<dbReference type="EMBL" id="VFPV01000001">
    <property type="protein sequence ID" value="TQN07216.1"/>
    <property type="molecule type" value="Genomic_DNA"/>
</dbReference>
<evidence type="ECO:0000256" key="11">
    <source>
        <dbReference type="PROSITE-ProRule" id="PRU01360"/>
    </source>
</evidence>
<keyword evidence="5 11" id="KW-0812">Transmembrane</keyword>
<evidence type="ECO:0000256" key="4">
    <source>
        <dbReference type="ARBA" id="ARBA00022452"/>
    </source>
</evidence>
<evidence type="ECO:0000256" key="7">
    <source>
        <dbReference type="ARBA" id="ARBA00023077"/>
    </source>
</evidence>
<dbReference type="InterPro" id="IPR036942">
    <property type="entry name" value="Beta-barrel_TonB_sf"/>
</dbReference>
<keyword evidence="4 11" id="KW-1134">Transmembrane beta strand</keyword>
<name>A0A543LIS1_9BURK</name>
<dbReference type="Pfam" id="PF00593">
    <property type="entry name" value="TonB_dep_Rec_b-barrel"/>
    <property type="match status" value="1"/>
</dbReference>
<organism evidence="17 18">
    <name type="scientific">Acidovorax temperans</name>
    <dbReference type="NCBI Taxonomy" id="80878"/>
    <lineage>
        <taxon>Bacteria</taxon>
        <taxon>Pseudomonadati</taxon>
        <taxon>Pseudomonadota</taxon>
        <taxon>Betaproteobacteria</taxon>
        <taxon>Burkholderiales</taxon>
        <taxon>Comamonadaceae</taxon>
        <taxon>Acidovorax</taxon>
    </lineage>
</organism>
<dbReference type="GO" id="GO:0044718">
    <property type="term" value="P:siderophore transmembrane transport"/>
    <property type="evidence" value="ECO:0007669"/>
    <property type="project" value="TreeGrafter"/>
</dbReference>
<dbReference type="PANTHER" id="PTHR30069">
    <property type="entry name" value="TONB-DEPENDENT OUTER MEMBRANE RECEPTOR"/>
    <property type="match status" value="1"/>
</dbReference>
<feature type="domain" description="TonB-dependent receptor-like beta-barrel" evidence="15">
    <location>
        <begin position="209"/>
        <end position="612"/>
    </location>
</feature>
<dbReference type="Gene3D" id="2.40.170.20">
    <property type="entry name" value="TonB-dependent receptor, beta-barrel domain"/>
    <property type="match status" value="1"/>
</dbReference>
<dbReference type="CDD" id="cd01347">
    <property type="entry name" value="ligand_gated_channel"/>
    <property type="match status" value="1"/>
</dbReference>
<gene>
    <name evidence="17" type="ORF">BDD18_0310</name>
</gene>
<keyword evidence="6 14" id="KW-0732">Signal</keyword>
<dbReference type="PROSITE" id="PS52016">
    <property type="entry name" value="TONB_DEPENDENT_REC_3"/>
    <property type="match status" value="1"/>
</dbReference>
<dbReference type="GO" id="GO:0009279">
    <property type="term" value="C:cell outer membrane"/>
    <property type="evidence" value="ECO:0007669"/>
    <property type="project" value="UniProtKB-SubCell"/>
</dbReference>
<keyword evidence="9 17" id="KW-0675">Receptor</keyword>
<proteinExistence type="inferred from homology"/>
<feature type="signal peptide" evidence="14">
    <location>
        <begin position="1"/>
        <end position="27"/>
    </location>
</feature>
<evidence type="ECO:0000256" key="8">
    <source>
        <dbReference type="ARBA" id="ARBA00023136"/>
    </source>
</evidence>
<dbReference type="InterPro" id="IPR039426">
    <property type="entry name" value="TonB-dep_rcpt-like"/>
</dbReference>
<dbReference type="Gene3D" id="2.170.130.10">
    <property type="entry name" value="TonB-dependent receptor, plug domain"/>
    <property type="match status" value="1"/>
</dbReference>
<evidence type="ECO:0000256" key="5">
    <source>
        <dbReference type="ARBA" id="ARBA00022692"/>
    </source>
</evidence>
<dbReference type="AlphaFoldDB" id="A0A543LIS1"/>
<keyword evidence="10 11" id="KW-0998">Cell outer membrane</keyword>
<comment type="caution">
    <text evidence="17">The sequence shown here is derived from an EMBL/GenBank/DDBJ whole genome shotgun (WGS) entry which is preliminary data.</text>
</comment>
<dbReference type="GO" id="GO:0015344">
    <property type="term" value="F:siderophore uptake transmembrane transporter activity"/>
    <property type="evidence" value="ECO:0007669"/>
    <property type="project" value="TreeGrafter"/>
</dbReference>
<feature type="domain" description="TonB-dependent receptor plug" evidence="16">
    <location>
        <begin position="50"/>
        <end position="157"/>
    </location>
</feature>
<dbReference type="Proteomes" id="UP000316993">
    <property type="component" value="Unassembled WGS sequence"/>
</dbReference>
<evidence type="ECO:0000313" key="18">
    <source>
        <dbReference type="Proteomes" id="UP000316993"/>
    </source>
</evidence>
<feature type="short sequence motif" description="TonB C-terminal box" evidence="12">
    <location>
        <begin position="631"/>
        <end position="648"/>
    </location>
</feature>
<evidence type="ECO:0000256" key="13">
    <source>
        <dbReference type="RuleBase" id="RU003357"/>
    </source>
</evidence>
<comment type="similarity">
    <text evidence="2 11 13">Belongs to the TonB-dependent receptor family.</text>
</comment>
<dbReference type="InterPro" id="IPR010917">
    <property type="entry name" value="TonB_rcpt_CS"/>
</dbReference>
<evidence type="ECO:0000313" key="17">
    <source>
        <dbReference type="EMBL" id="TQN07216.1"/>
    </source>
</evidence>
<dbReference type="InterPro" id="IPR037066">
    <property type="entry name" value="Plug_dom_sf"/>
</dbReference>
<keyword evidence="8 11" id="KW-0472">Membrane</keyword>
<comment type="subcellular location">
    <subcellularLocation>
        <location evidence="1 11">Cell outer membrane</location>
        <topology evidence="1 11">Multi-pass membrane protein</topology>
    </subcellularLocation>
</comment>
<evidence type="ECO:0000256" key="9">
    <source>
        <dbReference type="ARBA" id="ARBA00023170"/>
    </source>
</evidence>
<evidence type="ECO:0000256" key="10">
    <source>
        <dbReference type="ARBA" id="ARBA00023237"/>
    </source>
</evidence>
<evidence type="ECO:0000256" key="2">
    <source>
        <dbReference type="ARBA" id="ARBA00009810"/>
    </source>
</evidence>
<protein>
    <submittedName>
        <fullName evidence="17">Iron complex outermembrane receptor protein</fullName>
    </submittedName>
</protein>
<keyword evidence="3 11" id="KW-0813">Transport</keyword>
<dbReference type="PROSITE" id="PS01156">
    <property type="entry name" value="TONB_DEPENDENT_REC_2"/>
    <property type="match status" value="1"/>
</dbReference>
<reference evidence="17 18" key="1">
    <citation type="submission" date="2019-06" db="EMBL/GenBank/DDBJ databases">
        <title>Genomic Encyclopedia of Archaeal and Bacterial Type Strains, Phase II (KMG-II): from individual species to whole genera.</title>
        <authorList>
            <person name="Goeker M."/>
        </authorList>
    </citation>
    <scope>NUCLEOTIDE SEQUENCE [LARGE SCALE GENOMIC DNA]</scope>
    <source>
        <strain evidence="17 18">DSM 7270</strain>
    </source>
</reference>
<dbReference type="InterPro" id="IPR012910">
    <property type="entry name" value="Plug_dom"/>
</dbReference>
<evidence type="ECO:0000256" key="12">
    <source>
        <dbReference type="PROSITE-ProRule" id="PRU10144"/>
    </source>
</evidence>
<dbReference type="PANTHER" id="PTHR30069:SF27">
    <property type="entry name" value="BLL4766 PROTEIN"/>
    <property type="match status" value="1"/>
</dbReference>
<feature type="chain" id="PRO_5022127592" evidence="14">
    <location>
        <begin position="28"/>
        <end position="648"/>
    </location>
</feature>